<sequence length="261" mass="29819">MQYKLVVLDMDGTLLNDKHQVSAANKEAIQRLKKHGIHIVLASGRPYESIYPYVNELGTDLPIIAANGALIKSPLTSEVYYSAGLPIHLTKEIVEYGQENQYPVSLYLDGEVHTFHESMVKVHWELEKLNAKLIEKFEGKKDLYKIIYRNIPEKIEEAFLHLEKKYRNQLYITRSDDIYLDIMNINVSKGMALRQILETHHFSPDEVVVMGNSYNDTTMFEVAGLSIAMENSPAVVKEAADFVTKSNNEDGVAYALERYIY</sequence>
<comment type="caution">
    <text evidence="1">The sequence shown here is derived from an EMBL/GenBank/DDBJ whole genome shotgun (WGS) entry which is preliminary data.</text>
</comment>
<organism evidence="1 2">
    <name type="scientific">Mesobacillus campisalis</name>
    <dbReference type="NCBI Taxonomy" id="1408103"/>
    <lineage>
        <taxon>Bacteria</taxon>
        <taxon>Bacillati</taxon>
        <taxon>Bacillota</taxon>
        <taxon>Bacilli</taxon>
        <taxon>Bacillales</taxon>
        <taxon>Bacillaceae</taxon>
        <taxon>Mesobacillus</taxon>
    </lineage>
</organism>
<dbReference type="OrthoDB" id="9790031at2"/>
<dbReference type="InterPro" id="IPR000150">
    <property type="entry name" value="Cof"/>
</dbReference>
<dbReference type="Proteomes" id="UP000034166">
    <property type="component" value="Unassembled WGS sequence"/>
</dbReference>
<gene>
    <name evidence="1" type="ORF">WQ57_06180</name>
</gene>
<dbReference type="SUPFAM" id="SSF56784">
    <property type="entry name" value="HAD-like"/>
    <property type="match status" value="1"/>
</dbReference>
<protein>
    <submittedName>
        <fullName evidence="1">HAD family hydrolase</fullName>
    </submittedName>
</protein>
<dbReference type="PANTHER" id="PTHR10000:SF8">
    <property type="entry name" value="HAD SUPERFAMILY HYDROLASE-LIKE, TYPE 3"/>
    <property type="match status" value="1"/>
</dbReference>
<dbReference type="InterPro" id="IPR036412">
    <property type="entry name" value="HAD-like_sf"/>
</dbReference>
<keyword evidence="2" id="KW-1185">Reference proteome</keyword>
<dbReference type="Pfam" id="PF08282">
    <property type="entry name" value="Hydrolase_3"/>
    <property type="match status" value="1"/>
</dbReference>
<dbReference type="Gene3D" id="3.30.1240.10">
    <property type="match status" value="1"/>
</dbReference>
<dbReference type="PROSITE" id="PS01228">
    <property type="entry name" value="COF_1"/>
    <property type="match status" value="1"/>
</dbReference>
<dbReference type="InterPro" id="IPR023214">
    <property type="entry name" value="HAD_sf"/>
</dbReference>
<dbReference type="EMBL" id="LAYY01000005">
    <property type="protein sequence ID" value="KKK38933.1"/>
    <property type="molecule type" value="Genomic_DNA"/>
</dbReference>
<reference evidence="1 2" key="1">
    <citation type="submission" date="2015-04" db="EMBL/GenBank/DDBJ databases">
        <title>Taxonomic description and genome sequence of Bacillus campisalis sp. nov., a novel member of the genus Bacillus isolated from solar saltern.</title>
        <authorList>
            <person name="Mathan Kumar R."/>
            <person name="Kaur G."/>
            <person name="Kumar A."/>
            <person name="Singh N.K."/>
            <person name="Kaur N."/>
            <person name="Kumar N."/>
            <person name="Mayilraj S."/>
        </authorList>
    </citation>
    <scope>NUCLEOTIDE SEQUENCE [LARGE SCALE GENOMIC DNA]</scope>
    <source>
        <strain evidence="1 2">SA2-6</strain>
    </source>
</reference>
<dbReference type="SFLD" id="SFLDS00003">
    <property type="entry name" value="Haloacid_Dehalogenase"/>
    <property type="match status" value="1"/>
</dbReference>
<accession>A0A0M2SXN5</accession>
<dbReference type="GO" id="GO:0016791">
    <property type="term" value="F:phosphatase activity"/>
    <property type="evidence" value="ECO:0007669"/>
    <property type="project" value="TreeGrafter"/>
</dbReference>
<dbReference type="NCBIfam" id="TIGR01484">
    <property type="entry name" value="HAD-SF-IIB"/>
    <property type="match status" value="1"/>
</dbReference>
<dbReference type="InterPro" id="IPR006379">
    <property type="entry name" value="HAD-SF_hydro_IIB"/>
</dbReference>
<dbReference type="SFLD" id="SFLDG01140">
    <property type="entry name" value="C2.B:_Phosphomannomutase_and_P"/>
    <property type="match status" value="1"/>
</dbReference>
<dbReference type="GO" id="GO:0005829">
    <property type="term" value="C:cytosol"/>
    <property type="evidence" value="ECO:0007669"/>
    <property type="project" value="TreeGrafter"/>
</dbReference>
<dbReference type="CDD" id="cd07516">
    <property type="entry name" value="HAD_Pase"/>
    <property type="match status" value="1"/>
</dbReference>
<dbReference type="NCBIfam" id="TIGR00099">
    <property type="entry name" value="Cof-subfamily"/>
    <property type="match status" value="1"/>
</dbReference>
<dbReference type="AlphaFoldDB" id="A0A0M2SXN5"/>
<evidence type="ECO:0000313" key="2">
    <source>
        <dbReference type="Proteomes" id="UP000034166"/>
    </source>
</evidence>
<dbReference type="PATRIC" id="fig|1408103.3.peg.1391"/>
<proteinExistence type="predicted"/>
<keyword evidence="1" id="KW-0378">Hydrolase</keyword>
<evidence type="ECO:0000313" key="1">
    <source>
        <dbReference type="EMBL" id="KKK38933.1"/>
    </source>
</evidence>
<name>A0A0M2SXN5_9BACI</name>
<dbReference type="PANTHER" id="PTHR10000">
    <property type="entry name" value="PHOSPHOSERINE PHOSPHATASE"/>
    <property type="match status" value="1"/>
</dbReference>
<dbReference type="Gene3D" id="3.40.50.1000">
    <property type="entry name" value="HAD superfamily/HAD-like"/>
    <property type="match status" value="1"/>
</dbReference>
<dbReference type="GO" id="GO:0000287">
    <property type="term" value="F:magnesium ion binding"/>
    <property type="evidence" value="ECO:0007669"/>
    <property type="project" value="TreeGrafter"/>
</dbReference>
<dbReference type="RefSeq" id="WP_046522867.1">
    <property type="nucleotide sequence ID" value="NZ_LAYY01000005.1"/>
</dbReference>